<dbReference type="Proteomes" id="UP000738349">
    <property type="component" value="Unassembled WGS sequence"/>
</dbReference>
<evidence type="ECO:0000259" key="2">
    <source>
        <dbReference type="Pfam" id="PF26640"/>
    </source>
</evidence>
<accession>A0A9P9JM72</accession>
<protein>
    <submittedName>
        <fullName evidence="3">Heterokaryon incompatibility protein-domain-containing protein</fullName>
    </submittedName>
</protein>
<gene>
    <name evidence="3" type="ORF">EDB81DRAFT_618267</name>
</gene>
<dbReference type="InterPro" id="IPR010730">
    <property type="entry name" value="HET"/>
</dbReference>
<feature type="domain" description="Heterokaryon incompatibility" evidence="1">
    <location>
        <begin position="21"/>
        <end position="111"/>
    </location>
</feature>
<reference evidence="3" key="1">
    <citation type="journal article" date="2021" name="Nat. Commun.">
        <title>Genetic determinants of endophytism in the Arabidopsis root mycobiome.</title>
        <authorList>
            <person name="Mesny F."/>
            <person name="Miyauchi S."/>
            <person name="Thiergart T."/>
            <person name="Pickel B."/>
            <person name="Atanasova L."/>
            <person name="Karlsson M."/>
            <person name="Huettel B."/>
            <person name="Barry K.W."/>
            <person name="Haridas S."/>
            <person name="Chen C."/>
            <person name="Bauer D."/>
            <person name="Andreopoulos W."/>
            <person name="Pangilinan J."/>
            <person name="LaButti K."/>
            <person name="Riley R."/>
            <person name="Lipzen A."/>
            <person name="Clum A."/>
            <person name="Drula E."/>
            <person name="Henrissat B."/>
            <person name="Kohler A."/>
            <person name="Grigoriev I.V."/>
            <person name="Martin F.M."/>
            <person name="Hacquard S."/>
        </authorList>
    </citation>
    <scope>NUCLEOTIDE SEQUENCE</scope>
    <source>
        <strain evidence="3">MPI-CAGE-AT-0147</strain>
    </source>
</reference>
<organism evidence="3 4">
    <name type="scientific">Dactylonectria macrodidyma</name>
    <dbReference type="NCBI Taxonomy" id="307937"/>
    <lineage>
        <taxon>Eukaryota</taxon>
        <taxon>Fungi</taxon>
        <taxon>Dikarya</taxon>
        <taxon>Ascomycota</taxon>
        <taxon>Pezizomycotina</taxon>
        <taxon>Sordariomycetes</taxon>
        <taxon>Hypocreomycetidae</taxon>
        <taxon>Hypocreales</taxon>
        <taxon>Nectriaceae</taxon>
        <taxon>Dactylonectria</taxon>
    </lineage>
</organism>
<dbReference type="PANTHER" id="PTHR10622">
    <property type="entry name" value="HET DOMAIN-CONTAINING PROTEIN"/>
    <property type="match status" value="1"/>
</dbReference>
<evidence type="ECO:0000313" key="3">
    <source>
        <dbReference type="EMBL" id="KAH7165308.1"/>
    </source>
</evidence>
<dbReference type="PANTHER" id="PTHR10622:SF10">
    <property type="entry name" value="HET DOMAIN-CONTAINING PROTEIN"/>
    <property type="match status" value="1"/>
</dbReference>
<dbReference type="Pfam" id="PF26640">
    <property type="entry name" value="DUF8212"/>
    <property type="match status" value="1"/>
</dbReference>
<keyword evidence="4" id="KW-1185">Reference proteome</keyword>
<feature type="non-terminal residue" evidence="3">
    <location>
        <position position="243"/>
    </location>
</feature>
<dbReference type="OrthoDB" id="674604at2759"/>
<dbReference type="AlphaFoldDB" id="A0A9P9JM72"/>
<dbReference type="InterPro" id="IPR058525">
    <property type="entry name" value="DUF8212"/>
</dbReference>
<dbReference type="Pfam" id="PF06985">
    <property type="entry name" value="HET"/>
    <property type="match status" value="1"/>
</dbReference>
<dbReference type="EMBL" id="JAGMUV010000003">
    <property type="protein sequence ID" value="KAH7165308.1"/>
    <property type="molecule type" value="Genomic_DNA"/>
</dbReference>
<evidence type="ECO:0000313" key="4">
    <source>
        <dbReference type="Proteomes" id="UP000738349"/>
    </source>
</evidence>
<name>A0A9P9JM72_9HYPO</name>
<feature type="domain" description="DUF8212" evidence="2">
    <location>
        <begin position="222"/>
        <end position="243"/>
    </location>
</feature>
<comment type="caution">
    <text evidence="3">The sequence shown here is derived from an EMBL/GenBank/DDBJ whole genome shotgun (WGS) entry which is preliminary data.</text>
</comment>
<sequence length="243" mass="27816">MRLLNIHTLKLENFLGDVPPYAILSHTWGNGEVTLQDMDRGDLDKKPGWTKIVGFCKAVVKFFPEPLEYVWVDTCCIDKTSSAELSEAINAMFRWYQLAQCCFAYLEDVNHGTSGSVGDEFEASRWFTRGWTLQELLAPRAVDFFDHDWNFLGSRSELAKRISTRTGVDEETLLGGDLSLASVAQRMSWAADRQTTRLEDMAYCLLGIFNISMTMLYGEGERAFIRLQEEIIKEYDDQSIFAW</sequence>
<evidence type="ECO:0000259" key="1">
    <source>
        <dbReference type="Pfam" id="PF06985"/>
    </source>
</evidence>
<proteinExistence type="predicted"/>